<keyword evidence="3" id="KW-1185">Reference proteome</keyword>
<feature type="transmembrane region" description="Helical" evidence="1">
    <location>
        <begin position="104"/>
        <end position="123"/>
    </location>
</feature>
<protein>
    <recommendedName>
        <fullName evidence="4">DUF883 domain-containing protein</fullName>
    </recommendedName>
</protein>
<sequence>MNTITAQNVRNNLDEFSGEAAGVAHRALDTTRETADKALDSAHEGVSTLREKIPSALGDKAAELERVARAGVERARAGYARAREQVDAASQRTVAYVREEPVRAVLIAAASGAVLAGALGWMARSRRS</sequence>
<keyword evidence="1" id="KW-1133">Transmembrane helix</keyword>
<comment type="caution">
    <text evidence="2">The sequence shown here is derived from an EMBL/GenBank/DDBJ whole genome shotgun (WGS) entry which is preliminary data.</text>
</comment>
<gene>
    <name evidence="2" type="ORF">ABVT11_18895</name>
</gene>
<dbReference type="Proteomes" id="UP001548590">
    <property type="component" value="Unassembled WGS sequence"/>
</dbReference>
<dbReference type="EMBL" id="JBEWLZ010000017">
    <property type="protein sequence ID" value="MET1491915.1"/>
    <property type="molecule type" value="Genomic_DNA"/>
</dbReference>
<organism evidence="2 3">
    <name type="scientific">Uliginosibacterium paludis</name>
    <dbReference type="NCBI Taxonomy" id="1615952"/>
    <lineage>
        <taxon>Bacteria</taxon>
        <taxon>Pseudomonadati</taxon>
        <taxon>Pseudomonadota</taxon>
        <taxon>Betaproteobacteria</taxon>
        <taxon>Rhodocyclales</taxon>
        <taxon>Zoogloeaceae</taxon>
        <taxon>Uliginosibacterium</taxon>
    </lineage>
</organism>
<evidence type="ECO:0000313" key="2">
    <source>
        <dbReference type="EMBL" id="MET1491915.1"/>
    </source>
</evidence>
<evidence type="ECO:0000313" key="3">
    <source>
        <dbReference type="Proteomes" id="UP001548590"/>
    </source>
</evidence>
<proteinExistence type="predicted"/>
<dbReference type="RefSeq" id="WP_345928004.1">
    <property type="nucleotide sequence ID" value="NZ_JBDIVF010000005.1"/>
</dbReference>
<evidence type="ECO:0008006" key="4">
    <source>
        <dbReference type="Google" id="ProtNLM"/>
    </source>
</evidence>
<reference evidence="2 3" key="1">
    <citation type="submission" date="2024-07" db="EMBL/GenBank/DDBJ databases">
        <title>Uliginosibacterium paludis KCTC:42655.</title>
        <authorList>
            <person name="Kim M.K."/>
        </authorList>
    </citation>
    <scope>NUCLEOTIDE SEQUENCE [LARGE SCALE GENOMIC DNA]</scope>
    <source>
        <strain evidence="2 3">KCTC 42655</strain>
    </source>
</reference>
<accession>A0ABV2CVE8</accession>
<name>A0ABV2CVE8_9RHOO</name>
<keyword evidence="1" id="KW-0472">Membrane</keyword>
<keyword evidence="1" id="KW-0812">Transmembrane</keyword>
<evidence type="ECO:0000256" key="1">
    <source>
        <dbReference type="SAM" id="Phobius"/>
    </source>
</evidence>